<dbReference type="AlphaFoldDB" id="A0A2M6ZFF8"/>
<evidence type="ECO:0000313" key="1">
    <source>
        <dbReference type="EMBL" id="PIU51098.1"/>
    </source>
</evidence>
<evidence type="ECO:0000313" key="2">
    <source>
        <dbReference type="Proteomes" id="UP000229227"/>
    </source>
</evidence>
<dbReference type="Pfam" id="PF13589">
    <property type="entry name" value="HATPase_c_3"/>
    <property type="match status" value="1"/>
</dbReference>
<sequence length="638" mass="72367">MGGYIIMNSSIFGEAKKLQIEPRIVKQMSLATIRTFPDAIVELVTNCDDSYRRLEEKNVVCSGEIKVFIKRLKGGRCEELKAIDFAEGMEKNQLEEALKFGGETSGFEKGKSVRGLFGRGLKESILALGKGIIYTIKDNKISIAELWWDETSSSAKYKIIKESYIPSLEERDEVGIKENGTCVKISITNERIKCPEYKTLKPQICNHFALREINSSTKRKVYLCFESSKDGSRISSPISFEKPAGKEILNMPITLPNYGDEIKVKILESDTELDSPYNDPYSKAGLLIKSGGAILDKTLFKFSSEKAGSYFFGEVVCEGIYGRIKRGDYGMIDPNRCGIEWQHQYCKILQNEIEKVLQPFIEKKKEELLKSKPSIKMSEQTKKMLNKICQLLNRFAKLELEKELPDGTDLEKDDEVRGIMIKPSKAHIIINKERWFSVYVPFKQVGIIPKVKVTSSNNEKISVLDPDINNFRPHSKRPEILIGRFRVIGREVGSIGTIKCISEDGSNATAEVDVIPEEKEGKKKKKLEIPKGGFFSEITPDLERDPNQRVAYESGKIKIFVMFPMIQQYLDEKLEPKRDEGKVILAELIGEAFCKVVARERVDRGNPPIITSEIDAFNIAMNAVQKEYLHQIHKILVE</sequence>
<comment type="caution">
    <text evidence="1">The sequence shown here is derived from an EMBL/GenBank/DDBJ whole genome shotgun (WGS) entry which is preliminary data.</text>
</comment>
<accession>A0A2M6ZFF8</accession>
<dbReference type="Proteomes" id="UP000229227">
    <property type="component" value="Unassembled WGS sequence"/>
</dbReference>
<protein>
    <submittedName>
        <fullName evidence="1">Uncharacterized protein</fullName>
    </submittedName>
</protein>
<proteinExistence type="predicted"/>
<dbReference type="Gene3D" id="3.30.565.10">
    <property type="entry name" value="Histidine kinase-like ATPase, C-terminal domain"/>
    <property type="match status" value="1"/>
</dbReference>
<reference evidence="2" key="1">
    <citation type="submission" date="2017-09" db="EMBL/GenBank/DDBJ databases">
        <title>Depth-based differentiation of microbial function through sediment-hosted aquifers and enrichment of novel symbionts in the deep terrestrial subsurface.</title>
        <authorList>
            <person name="Probst A.J."/>
            <person name="Ladd B."/>
            <person name="Jarett J.K."/>
            <person name="Geller-Mcgrath D.E."/>
            <person name="Sieber C.M.K."/>
            <person name="Emerson J.B."/>
            <person name="Anantharaman K."/>
            <person name="Thomas B.C."/>
            <person name="Malmstrom R."/>
            <person name="Stieglmeier M."/>
            <person name="Klingl A."/>
            <person name="Woyke T."/>
            <person name="Ryan C.M."/>
            <person name="Banfield J.F."/>
        </authorList>
    </citation>
    <scope>NUCLEOTIDE SEQUENCE [LARGE SCALE GENOMIC DNA]</scope>
</reference>
<dbReference type="SUPFAM" id="SSF55874">
    <property type="entry name" value="ATPase domain of HSP90 chaperone/DNA topoisomerase II/histidine kinase"/>
    <property type="match status" value="1"/>
</dbReference>
<organism evidence="1 2">
    <name type="scientific">Candidatus Desantisbacteria bacterium CG07_land_8_20_14_0_80_39_15</name>
    <dbReference type="NCBI Taxonomy" id="1974549"/>
    <lineage>
        <taxon>Bacteria</taxon>
        <taxon>Candidatus Desantisiibacteriota</taxon>
    </lineage>
</organism>
<dbReference type="EMBL" id="PEWN01000102">
    <property type="protein sequence ID" value="PIU51098.1"/>
    <property type="molecule type" value="Genomic_DNA"/>
</dbReference>
<name>A0A2M6ZFF8_9BACT</name>
<dbReference type="InterPro" id="IPR036890">
    <property type="entry name" value="HATPase_C_sf"/>
</dbReference>
<gene>
    <name evidence="1" type="ORF">COS91_06265</name>
</gene>